<evidence type="ECO:0000256" key="3">
    <source>
        <dbReference type="ARBA" id="ARBA00022771"/>
    </source>
</evidence>
<dbReference type="PANTHER" id="PTHR14003:SF22">
    <property type="entry name" value="FINGER DOMAIN PROTEIN, PUTATIVE (AFU_ORTHOLOGUE AFUA_4G11480)-RELATED"/>
    <property type="match status" value="1"/>
</dbReference>
<feature type="domain" description="C2H2-type" evidence="6">
    <location>
        <begin position="22"/>
        <end position="51"/>
    </location>
</feature>
<dbReference type="FunFam" id="3.30.160.60:FF:002343">
    <property type="entry name" value="Zinc finger protein 33A"/>
    <property type="match status" value="1"/>
</dbReference>
<keyword evidence="3 5" id="KW-0863">Zinc-finger</keyword>
<dbReference type="Gene3D" id="3.30.160.60">
    <property type="entry name" value="Classic Zinc Finger"/>
    <property type="match status" value="4"/>
</dbReference>
<dbReference type="PROSITE" id="PS00028">
    <property type="entry name" value="ZINC_FINGER_C2H2_1"/>
    <property type="match status" value="4"/>
</dbReference>
<dbReference type="EMBL" id="LFWA01000012">
    <property type="protein sequence ID" value="KTW28275.1"/>
    <property type="molecule type" value="Genomic_DNA"/>
</dbReference>
<evidence type="ECO:0000259" key="6">
    <source>
        <dbReference type="PROSITE" id="PS50157"/>
    </source>
</evidence>
<proteinExistence type="predicted"/>
<keyword evidence="8" id="KW-1185">Reference proteome</keyword>
<sequence>MDILELINLKHNRHRGSGSRPYICTWEGCAKEFGRRSDLVRHKRIHTNERPYLCNYPYCGKSFIQRSALTVHERVHTGERPHVCEWPGCGKCFSDSSSLARHRRIHTGKRPYICEYTTCLKSFCRKTTLTKHIRRAHHNRVKTDEIDVNVLNGSSYITQDVSRPFFIKDVFKDPNYQHYTPQMLSSMSMHYTAPTQYEPLTPQSSVIRDIDDDLDHSSPQSIVYTPSQYGYLPYYQPSFALNNTMSPSMSTCSQKQSDNYLFDYQSQMVSNANLSPTQYEYPSPQLGLVQEEASLWEWPKDSNNLTPSSIFNTHV</sequence>
<dbReference type="Pfam" id="PF00096">
    <property type="entry name" value="zf-C2H2"/>
    <property type="match status" value="4"/>
</dbReference>
<keyword evidence="4" id="KW-0862">Zinc</keyword>
<dbReference type="eggNOG" id="KOG1721">
    <property type="taxonomic scope" value="Eukaryota"/>
</dbReference>
<dbReference type="Proteomes" id="UP000053447">
    <property type="component" value="Unassembled WGS sequence"/>
</dbReference>
<accession>A0A0W4ZIT3</accession>
<evidence type="ECO:0000256" key="2">
    <source>
        <dbReference type="ARBA" id="ARBA00022737"/>
    </source>
</evidence>
<dbReference type="OrthoDB" id="3437960at2759"/>
<dbReference type="RefSeq" id="XP_018228837.1">
    <property type="nucleotide sequence ID" value="XM_018374957.1"/>
</dbReference>
<name>A0A0W4ZIT3_PNEJ7</name>
<dbReference type="GO" id="GO:0008270">
    <property type="term" value="F:zinc ion binding"/>
    <property type="evidence" value="ECO:0007669"/>
    <property type="project" value="UniProtKB-KW"/>
</dbReference>
<dbReference type="STRING" id="1408657.A0A0W4ZIT3"/>
<dbReference type="InterPro" id="IPR013087">
    <property type="entry name" value="Znf_C2H2_type"/>
</dbReference>
<dbReference type="SMART" id="SM00355">
    <property type="entry name" value="ZnF_C2H2"/>
    <property type="match status" value="4"/>
</dbReference>
<keyword evidence="1" id="KW-0479">Metal-binding</keyword>
<comment type="caution">
    <text evidence="7">The sequence shown here is derived from an EMBL/GenBank/DDBJ whole genome shotgun (WGS) entry which is preliminary data.</text>
</comment>
<dbReference type="GO" id="GO:0000785">
    <property type="term" value="C:chromatin"/>
    <property type="evidence" value="ECO:0007669"/>
    <property type="project" value="TreeGrafter"/>
</dbReference>
<dbReference type="PROSITE" id="PS50157">
    <property type="entry name" value="ZINC_FINGER_C2H2_2"/>
    <property type="match status" value="4"/>
</dbReference>
<dbReference type="VEuPathDB" id="FungiDB:T551_02694"/>
<dbReference type="GeneID" id="28941212"/>
<keyword evidence="2" id="KW-0677">Repeat</keyword>
<evidence type="ECO:0000313" key="7">
    <source>
        <dbReference type="EMBL" id="KTW28275.1"/>
    </source>
</evidence>
<feature type="domain" description="C2H2-type" evidence="6">
    <location>
        <begin position="52"/>
        <end position="81"/>
    </location>
</feature>
<dbReference type="SUPFAM" id="SSF57667">
    <property type="entry name" value="beta-beta-alpha zinc fingers"/>
    <property type="match status" value="2"/>
</dbReference>
<dbReference type="FunFam" id="3.30.160.60:FF:000125">
    <property type="entry name" value="Putative zinc finger protein 143"/>
    <property type="match status" value="1"/>
</dbReference>
<evidence type="ECO:0000256" key="4">
    <source>
        <dbReference type="ARBA" id="ARBA00022833"/>
    </source>
</evidence>
<evidence type="ECO:0000313" key="8">
    <source>
        <dbReference type="Proteomes" id="UP000053447"/>
    </source>
</evidence>
<organism evidence="7 8">
    <name type="scientific">Pneumocystis jirovecii (strain RU7)</name>
    <name type="common">Human pneumocystis pneumonia agent</name>
    <dbReference type="NCBI Taxonomy" id="1408657"/>
    <lineage>
        <taxon>Eukaryota</taxon>
        <taxon>Fungi</taxon>
        <taxon>Dikarya</taxon>
        <taxon>Ascomycota</taxon>
        <taxon>Taphrinomycotina</taxon>
        <taxon>Pneumocystomycetes</taxon>
        <taxon>Pneumocystaceae</taxon>
        <taxon>Pneumocystis</taxon>
    </lineage>
</organism>
<dbReference type="InterPro" id="IPR036236">
    <property type="entry name" value="Znf_C2H2_sf"/>
</dbReference>
<feature type="domain" description="C2H2-type" evidence="6">
    <location>
        <begin position="112"/>
        <end position="143"/>
    </location>
</feature>
<evidence type="ECO:0000256" key="5">
    <source>
        <dbReference type="PROSITE-ProRule" id="PRU00042"/>
    </source>
</evidence>
<evidence type="ECO:0000256" key="1">
    <source>
        <dbReference type="ARBA" id="ARBA00022723"/>
    </source>
</evidence>
<dbReference type="GO" id="GO:0000981">
    <property type="term" value="F:DNA-binding transcription factor activity, RNA polymerase II-specific"/>
    <property type="evidence" value="ECO:0007669"/>
    <property type="project" value="UniProtKB-ARBA"/>
</dbReference>
<dbReference type="PANTHER" id="PTHR14003">
    <property type="entry name" value="TRANSCRIPTIONAL REPRESSOR PROTEIN YY"/>
    <property type="match status" value="1"/>
</dbReference>
<dbReference type="GO" id="GO:0005667">
    <property type="term" value="C:transcription regulator complex"/>
    <property type="evidence" value="ECO:0007669"/>
    <property type="project" value="TreeGrafter"/>
</dbReference>
<protein>
    <recommendedName>
        <fullName evidence="6">C2H2-type domain-containing protein</fullName>
    </recommendedName>
</protein>
<dbReference type="AlphaFoldDB" id="A0A0W4ZIT3"/>
<reference evidence="8" key="1">
    <citation type="journal article" date="2016" name="Nat. Commun.">
        <title>Genome analysis of three Pneumocystis species reveals adaptation mechanisms to life exclusively in mammalian hosts.</title>
        <authorList>
            <person name="Ma L."/>
            <person name="Chen Z."/>
            <person name="Huang D.W."/>
            <person name="Kutty G."/>
            <person name="Ishihara M."/>
            <person name="Wang H."/>
            <person name="Abouelleil A."/>
            <person name="Bishop L."/>
            <person name="Davey E."/>
            <person name="Deng R."/>
            <person name="Deng X."/>
            <person name="Fan L."/>
            <person name="Fantoni G."/>
            <person name="Fitzgerald M."/>
            <person name="Gogineni E."/>
            <person name="Goldberg J.M."/>
            <person name="Handley G."/>
            <person name="Hu X."/>
            <person name="Huber C."/>
            <person name="Jiao X."/>
            <person name="Jones K."/>
            <person name="Levin J.Z."/>
            <person name="Liu Y."/>
            <person name="Macdonald P."/>
            <person name="Melnikov A."/>
            <person name="Raley C."/>
            <person name="Sassi M."/>
            <person name="Sherman B.T."/>
            <person name="Song X."/>
            <person name="Sykes S."/>
            <person name="Tran B."/>
            <person name="Walsh L."/>
            <person name="Xia Y."/>
            <person name="Yang J."/>
            <person name="Young S."/>
            <person name="Zeng Q."/>
            <person name="Zheng X."/>
            <person name="Stephens R."/>
            <person name="Nusbaum C."/>
            <person name="Birren B.W."/>
            <person name="Azadi P."/>
            <person name="Lempicki R.A."/>
            <person name="Cuomo C.A."/>
            <person name="Kovacs J.A."/>
        </authorList>
    </citation>
    <scope>NUCLEOTIDE SEQUENCE [LARGE SCALE GENOMIC DNA]</scope>
    <source>
        <strain evidence="8">RU7</strain>
    </source>
</reference>
<gene>
    <name evidence="7" type="ORF">T551_02694</name>
</gene>
<feature type="domain" description="C2H2-type" evidence="6">
    <location>
        <begin position="82"/>
        <end position="111"/>
    </location>
</feature>
<dbReference type="FunFam" id="3.30.160.60:FF:000072">
    <property type="entry name" value="zinc finger protein 143 isoform X1"/>
    <property type="match status" value="1"/>
</dbReference>
<dbReference type="GO" id="GO:0000978">
    <property type="term" value="F:RNA polymerase II cis-regulatory region sequence-specific DNA binding"/>
    <property type="evidence" value="ECO:0007669"/>
    <property type="project" value="TreeGrafter"/>
</dbReference>